<protein>
    <submittedName>
        <fullName evidence="1">Uncharacterized protein</fullName>
    </submittedName>
</protein>
<proteinExistence type="predicted"/>
<evidence type="ECO:0000313" key="1">
    <source>
        <dbReference type="EMBL" id="ATF08600.1"/>
    </source>
</evidence>
<dbReference type="EMBL" id="CP020660">
    <property type="protein sequence ID" value="ATF08600.1"/>
    <property type="molecule type" value="Genomic_DNA"/>
</dbReference>
<name>A0A291B6H4_9GAMM</name>
<evidence type="ECO:0000313" key="2">
    <source>
        <dbReference type="Proteomes" id="UP000218160"/>
    </source>
</evidence>
<organism evidence="1 2">
    <name type="scientific">Candidatus Enterovibrio altilux</name>
    <dbReference type="NCBI Taxonomy" id="1927128"/>
    <lineage>
        <taxon>Bacteria</taxon>
        <taxon>Pseudomonadati</taxon>
        <taxon>Pseudomonadota</taxon>
        <taxon>Gammaproteobacteria</taxon>
        <taxon>Vibrionales</taxon>
        <taxon>Vibrionaceae</taxon>
        <taxon>Enterovibrio</taxon>
    </lineage>
</organism>
<dbReference type="KEGG" id="elux:BTN50_0055"/>
<dbReference type="Proteomes" id="UP000218160">
    <property type="component" value="Chromosome 1"/>
</dbReference>
<keyword evidence="2" id="KW-1185">Reference proteome</keyword>
<sequence length="52" mass="6056">MTSGIEEKELQTPIKNEANNTLRNKTSIFTVARTLSDRVAFNEFSIFHKLKW</sequence>
<reference evidence="2" key="1">
    <citation type="submission" date="2017-04" db="EMBL/GenBank/DDBJ databases">
        <title>Genome evolution of the luminous symbionts of deep sea anglerfish.</title>
        <authorList>
            <person name="Hendry T.A."/>
        </authorList>
    </citation>
    <scope>NUCLEOTIDE SEQUENCE [LARGE SCALE GENOMIC DNA]</scope>
</reference>
<dbReference type="AlphaFoldDB" id="A0A291B6H4"/>
<accession>A0A291B6H4</accession>
<gene>
    <name evidence="1" type="ORF">BTN50_0055</name>
</gene>